<evidence type="ECO:0000313" key="8">
    <source>
        <dbReference type="Proteomes" id="UP000646478"/>
    </source>
</evidence>
<evidence type="ECO:0000313" key="7">
    <source>
        <dbReference type="EMBL" id="GGA82196.1"/>
    </source>
</evidence>
<comment type="subcellular location">
    <subcellularLocation>
        <location evidence="1">Cell membrane</location>
        <topology evidence="1">Multi-pass membrane protein</topology>
    </subcellularLocation>
</comment>
<dbReference type="Proteomes" id="UP000646478">
    <property type="component" value="Unassembled WGS sequence"/>
</dbReference>
<evidence type="ECO:0000256" key="5">
    <source>
        <dbReference type="ARBA" id="ARBA00023136"/>
    </source>
</evidence>
<feature type="transmembrane region" description="Helical" evidence="6">
    <location>
        <begin position="87"/>
        <end position="104"/>
    </location>
</feature>
<reference evidence="7" key="1">
    <citation type="journal article" date="2014" name="Int. J. Syst. Evol. Microbiol.">
        <title>Complete genome sequence of Corynebacterium casei LMG S-19264T (=DSM 44701T), isolated from a smear-ripened cheese.</title>
        <authorList>
            <consortium name="US DOE Joint Genome Institute (JGI-PGF)"/>
            <person name="Walter F."/>
            <person name="Albersmeier A."/>
            <person name="Kalinowski J."/>
            <person name="Ruckert C."/>
        </authorList>
    </citation>
    <scope>NUCLEOTIDE SEQUENCE</scope>
    <source>
        <strain evidence="7">CGMCC 1.15082</strain>
    </source>
</reference>
<name>A0A916S386_9HYPH</name>
<evidence type="ECO:0000256" key="2">
    <source>
        <dbReference type="ARBA" id="ARBA00022475"/>
    </source>
</evidence>
<evidence type="ECO:0000256" key="6">
    <source>
        <dbReference type="SAM" id="Phobius"/>
    </source>
</evidence>
<proteinExistence type="predicted"/>
<keyword evidence="2" id="KW-1003">Cell membrane</keyword>
<sequence length="217" mass="23496">MHHLDFVNGTEEIVSTELYLGFLAATVALALMPGPNVALITANSVAYGRKFGLITVLGTTAAMVPQLALTVLGMTGLLALAGELFEWVRWIGVAYLVYLGFQAWRAPGIDLTQIKPEPRSVRSIFWRGFLVSSANPKTLLFYGAFFPQFVSPDAPIVPQLILLSVSFLTVALTFDSCWALLADRLRGLLASRGLVRNRLTGSFYFAAAVGLASVKRG</sequence>
<evidence type="ECO:0000256" key="1">
    <source>
        <dbReference type="ARBA" id="ARBA00004651"/>
    </source>
</evidence>
<feature type="transmembrane region" description="Helical" evidence="6">
    <location>
        <begin position="124"/>
        <end position="144"/>
    </location>
</feature>
<gene>
    <name evidence="7" type="ORF">GCM10011491_07000</name>
</gene>
<dbReference type="GO" id="GO:0015171">
    <property type="term" value="F:amino acid transmembrane transporter activity"/>
    <property type="evidence" value="ECO:0007669"/>
    <property type="project" value="TreeGrafter"/>
</dbReference>
<dbReference type="PANTHER" id="PTHR30086:SF20">
    <property type="entry name" value="ARGININE EXPORTER PROTEIN ARGO-RELATED"/>
    <property type="match status" value="1"/>
</dbReference>
<dbReference type="PANTHER" id="PTHR30086">
    <property type="entry name" value="ARGININE EXPORTER PROTEIN ARGO"/>
    <property type="match status" value="1"/>
</dbReference>
<dbReference type="PIRSF" id="PIRSF006324">
    <property type="entry name" value="LeuE"/>
    <property type="match status" value="1"/>
</dbReference>
<evidence type="ECO:0000256" key="4">
    <source>
        <dbReference type="ARBA" id="ARBA00022989"/>
    </source>
</evidence>
<comment type="caution">
    <text evidence="7">The sequence shown here is derived from an EMBL/GenBank/DDBJ whole genome shotgun (WGS) entry which is preliminary data.</text>
</comment>
<evidence type="ECO:0000256" key="3">
    <source>
        <dbReference type="ARBA" id="ARBA00022692"/>
    </source>
</evidence>
<dbReference type="EMBL" id="BMHH01000002">
    <property type="protein sequence ID" value="GGA82196.1"/>
    <property type="molecule type" value="Genomic_DNA"/>
</dbReference>
<keyword evidence="3 6" id="KW-0812">Transmembrane</keyword>
<reference evidence="7" key="2">
    <citation type="submission" date="2020-09" db="EMBL/GenBank/DDBJ databases">
        <authorList>
            <person name="Sun Q."/>
            <person name="Zhou Y."/>
        </authorList>
    </citation>
    <scope>NUCLEOTIDE SEQUENCE</scope>
    <source>
        <strain evidence="7">CGMCC 1.15082</strain>
    </source>
</reference>
<keyword evidence="4 6" id="KW-1133">Transmembrane helix</keyword>
<protein>
    <submittedName>
        <fullName evidence="7">Transporter</fullName>
    </submittedName>
</protein>
<dbReference type="GO" id="GO:0005886">
    <property type="term" value="C:plasma membrane"/>
    <property type="evidence" value="ECO:0007669"/>
    <property type="project" value="UniProtKB-SubCell"/>
</dbReference>
<feature type="transmembrane region" description="Helical" evidence="6">
    <location>
        <begin position="20"/>
        <end position="39"/>
    </location>
</feature>
<organism evidence="7 8">
    <name type="scientific">Brucella endophytica</name>
    <dbReference type="NCBI Taxonomy" id="1963359"/>
    <lineage>
        <taxon>Bacteria</taxon>
        <taxon>Pseudomonadati</taxon>
        <taxon>Pseudomonadota</taxon>
        <taxon>Alphaproteobacteria</taxon>
        <taxon>Hyphomicrobiales</taxon>
        <taxon>Brucellaceae</taxon>
        <taxon>Brucella/Ochrobactrum group</taxon>
        <taxon>Brucella</taxon>
    </lineage>
</organism>
<dbReference type="AlphaFoldDB" id="A0A916S386"/>
<accession>A0A916S386</accession>
<dbReference type="Pfam" id="PF01810">
    <property type="entry name" value="LysE"/>
    <property type="match status" value="1"/>
</dbReference>
<keyword evidence="5 6" id="KW-0472">Membrane</keyword>
<dbReference type="InterPro" id="IPR001123">
    <property type="entry name" value="LeuE-type"/>
</dbReference>
<feature type="transmembrane region" description="Helical" evidence="6">
    <location>
        <begin position="51"/>
        <end position="81"/>
    </location>
</feature>
<feature type="transmembrane region" description="Helical" evidence="6">
    <location>
        <begin position="156"/>
        <end position="182"/>
    </location>
</feature>
<keyword evidence="8" id="KW-1185">Reference proteome</keyword>